<evidence type="ECO:0000313" key="2">
    <source>
        <dbReference type="Proteomes" id="UP001164733"/>
    </source>
</evidence>
<evidence type="ECO:0000313" key="1">
    <source>
        <dbReference type="EMBL" id="WAG58891.1"/>
    </source>
</evidence>
<dbReference type="EMBL" id="CP086239">
    <property type="protein sequence ID" value="WAG58891.1"/>
    <property type="molecule type" value="Genomic_DNA"/>
</dbReference>
<name>A0AA47EET2_9CLOT</name>
<dbReference type="Proteomes" id="UP001164733">
    <property type="component" value="Chromosome"/>
</dbReference>
<protein>
    <submittedName>
        <fullName evidence="1">Uncharacterized protein</fullName>
    </submittedName>
</protein>
<gene>
    <name evidence="1" type="ORF">LL038_14680</name>
</gene>
<proteinExistence type="predicted"/>
<organism evidence="1 2">
    <name type="scientific">Clostridium estertheticum</name>
    <dbReference type="NCBI Taxonomy" id="238834"/>
    <lineage>
        <taxon>Bacteria</taxon>
        <taxon>Bacillati</taxon>
        <taxon>Bacillota</taxon>
        <taxon>Clostridia</taxon>
        <taxon>Eubacteriales</taxon>
        <taxon>Clostridiaceae</taxon>
        <taxon>Clostridium</taxon>
    </lineage>
</organism>
<sequence>MKSNEENYIRRLKNRKEDALEFIVDKYLALVKFTVYKVLSPLKRDGIIEDG</sequence>
<dbReference type="AlphaFoldDB" id="A0AA47EET2"/>
<accession>A0AA47EET2</accession>
<reference evidence="1" key="1">
    <citation type="submission" date="2021-11" db="EMBL/GenBank/DDBJ databases">
        <title>Clostridia strains as spoilage organisms.</title>
        <authorList>
            <person name="Wambui J."/>
            <person name="Stevens M.J.A."/>
            <person name="Stephan R."/>
        </authorList>
    </citation>
    <scope>NUCLEOTIDE SEQUENCE</scope>
    <source>
        <strain evidence="1">CF009</strain>
    </source>
</reference>
<dbReference type="RefSeq" id="WP_253200283.1">
    <property type="nucleotide sequence ID" value="NZ_CP086239.1"/>
</dbReference>